<dbReference type="NCBIfam" id="TIGR02122">
    <property type="entry name" value="TRAP_TAXI"/>
    <property type="match status" value="1"/>
</dbReference>
<dbReference type="InterPro" id="IPR011852">
    <property type="entry name" value="TRAP_TAXI"/>
</dbReference>
<keyword evidence="1" id="KW-1133">Transmembrane helix</keyword>
<keyword evidence="1" id="KW-0812">Transmembrane</keyword>
<evidence type="ECO:0000313" key="2">
    <source>
        <dbReference type="EMBL" id="MFD2045391.1"/>
    </source>
</evidence>
<name>A0ABW4W2S2_9BACI</name>
<dbReference type="RefSeq" id="WP_377558032.1">
    <property type="nucleotide sequence ID" value="NZ_JBHUHQ010000019.1"/>
</dbReference>
<dbReference type="Proteomes" id="UP001597383">
    <property type="component" value="Unassembled WGS sequence"/>
</dbReference>
<feature type="transmembrane region" description="Helical" evidence="1">
    <location>
        <begin position="12"/>
        <end position="29"/>
    </location>
</feature>
<dbReference type="PANTHER" id="PTHR42941:SF1">
    <property type="entry name" value="SLL1037 PROTEIN"/>
    <property type="match status" value="1"/>
</dbReference>
<proteinExistence type="predicted"/>
<dbReference type="SUPFAM" id="SSF53850">
    <property type="entry name" value="Periplasmic binding protein-like II"/>
    <property type="match status" value="1"/>
</dbReference>
<dbReference type="Gene3D" id="3.40.190.10">
    <property type="entry name" value="Periplasmic binding protein-like II"/>
    <property type="match status" value="2"/>
</dbReference>
<dbReference type="Pfam" id="PF16868">
    <property type="entry name" value="NMT1_3"/>
    <property type="match status" value="1"/>
</dbReference>
<evidence type="ECO:0000313" key="3">
    <source>
        <dbReference type="Proteomes" id="UP001597383"/>
    </source>
</evidence>
<reference evidence="3" key="1">
    <citation type="journal article" date="2019" name="Int. J. Syst. Evol. Microbiol.">
        <title>The Global Catalogue of Microorganisms (GCM) 10K type strain sequencing project: providing services to taxonomists for standard genome sequencing and annotation.</title>
        <authorList>
            <consortium name="The Broad Institute Genomics Platform"/>
            <consortium name="The Broad Institute Genome Sequencing Center for Infectious Disease"/>
            <person name="Wu L."/>
            <person name="Ma J."/>
        </authorList>
    </citation>
    <scope>NUCLEOTIDE SEQUENCE [LARGE SCALE GENOMIC DNA]</scope>
    <source>
        <strain evidence="3">R28</strain>
    </source>
</reference>
<keyword evidence="1" id="KW-0472">Membrane</keyword>
<keyword evidence="3" id="KW-1185">Reference proteome</keyword>
<dbReference type="PANTHER" id="PTHR42941">
    <property type="entry name" value="SLL1037 PROTEIN"/>
    <property type="match status" value="1"/>
</dbReference>
<sequence length="343" mass="37683">MRVLDRIQQDIHYVLFILIIAIGLVGLVACSESDDDSKAKDDTSLQTTIIGGRTGGAWSVFTEGIAESIRRENEHAVITVEPGGIVENPPTVGTNKIPYGLSYTMTAYAAYKGEEPYDQAYEDIRAVSVVIPANYYQFIVRADAAYDSLDEMIEKQIPFRLAVDQKGSAGEIITRNILQAYGVTYEDIISWGGSVDHLGGTKTFELMADNRMDATGDAVSVPSSDIIEAATTMDLKLFSLNQEIIQTVSDKLGLEAGKIRAGSYNFLEQDIDTVNTPSILLVHKDVSVDEVYQVTKSIYENLDYLGSVHEEFKNLTDENITDVGSVPLHPGAEKFFKEMGLLD</sequence>
<accession>A0ABW4W2S2</accession>
<dbReference type="PROSITE" id="PS51257">
    <property type="entry name" value="PROKAR_LIPOPROTEIN"/>
    <property type="match status" value="1"/>
</dbReference>
<dbReference type="EMBL" id="JBHUHQ010000019">
    <property type="protein sequence ID" value="MFD2045391.1"/>
    <property type="molecule type" value="Genomic_DNA"/>
</dbReference>
<gene>
    <name evidence="2" type="ORF">ACFSJF_14015</name>
</gene>
<organism evidence="2 3">
    <name type="scientific">Ornithinibacillus salinisoli</name>
    <dbReference type="NCBI Taxonomy" id="1848459"/>
    <lineage>
        <taxon>Bacteria</taxon>
        <taxon>Bacillati</taxon>
        <taxon>Bacillota</taxon>
        <taxon>Bacilli</taxon>
        <taxon>Bacillales</taxon>
        <taxon>Bacillaceae</taxon>
        <taxon>Ornithinibacillus</taxon>
    </lineage>
</organism>
<protein>
    <submittedName>
        <fullName evidence="2">TAXI family TRAP transporter solute-binding subunit</fullName>
    </submittedName>
</protein>
<evidence type="ECO:0000256" key="1">
    <source>
        <dbReference type="SAM" id="Phobius"/>
    </source>
</evidence>
<comment type="caution">
    <text evidence="2">The sequence shown here is derived from an EMBL/GenBank/DDBJ whole genome shotgun (WGS) entry which is preliminary data.</text>
</comment>